<dbReference type="RefSeq" id="WP_196417666.1">
    <property type="nucleotide sequence ID" value="NZ_JADQTO010000017.1"/>
</dbReference>
<reference evidence="1" key="1">
    <citation type="submission" date="2020-11" db="EMBL/GenBank/DDBJ databases">
        <title>Isolation and identification of active actinomycetes.</title>
        <authorList>
            <person name="Sun X."/>
        </authorList>
    </citation>
    <scope>NUCLEOTIDE SEQUENCE</scope>
    <source>
        <strain evidence="1">NEAU-A11</strain>
    </source>
</reference>
<keyword evidence="2" id="KW-1185">Reference proteome</keyword>
<keyword evidence="1" id="KW-0540">Nuclease</keyword>
<dbReference type="Pfam" id="PF02945">
    <property type="entry name" value="Endonuclease_7"/>
    <property type="match status" value="1"/>
</dbReference>
<dbReference type="GO" id="GO:0004519">
    <property type="term" value="F:endonuclease activity"/>
    <property type="evidence" value="ECO:0007669"/>
    <property type="project" value="UniProtKB-KW"/>
</dbReference>
<proteinExistence type="predicted"/>
<keyword evidence="1" id="KW-0378">Hydrolase</keyword>
<dbReference type="SUPFAM" id="SSF54060">
    <property type="entry name" value="His-Me finger endonucleases"/>
    <property type="match status" value="1"/>
</dbReference>
<dbReference type="Proteomes" id="UP000598146">
    <property type="component" value="Unassembled WGS sequence"/>
</dbReference>
<accession>A0A931CEB1</accession>
<gene>
    <name evidence="1" type="ORF">I4J89_31055</name>
</gene>
<dbReference type="InterPro" id="IPR044925">
    <property type="entry name" value="His-Me_finger_sf"/>
</dbReference>
<dbReference type="AlphaFoldDB" id="A0A931CEB1"/>
<comment type="caution">
    <text evidence="1">The sequence shown here is derived from an EMBL/GenBank/DDBJ whole genome shotgun (WGS) entry which is preliminary data.</text>
</comment>
<protein>
    <submittedName>
        <fullName evidence="1">Endonuclease VII domain-containing protein</fullName>
    </submittedName>
</protein>
<dbReference type="InterPro" id="IPR038563">
    <property type="entry name" value="Endonuclease_7_sf"/>
</dbReference>
<dbReference type="Gene3D" id="3.40.1800.10">
    <property type="entry name" value="His-Me finger endonucleases"/>
    <property type="match status" value="1"/>
</dbReference>
<evidence type="ECO:0000313" key="1">
    <source>
        <dbReference type="EMBL" id="MBG0565897.1"/>
    </source>
</evidence>
<sequence>MEDETAAATIKCRYCGRFWPEASFRSPRGHMTTHCQACLDAKRLKTRLKRERIGPEGVRAANLWDKYRITPERYDLLREAQLYRCKICGTHEDDIAMVRTGRPRLDGKPTAPSVRLVVDHCHNSSRVRGLLCNRCNTMIGQARERPEILRAGAVYLEAEGGA</sequence>
<dbReference type="InterPro" id="IPR004211">
    <property type="entry name" value="Endonuclease_7"/>
</dbReference>
<keyword evidence="1" id="KW-0255">Endonuclease</keyword>
<evidence type="ECO:0000313" key="2">
    <source>
        <dbReference type="Proteomes" id="UP000598146"/>
    </source>
</evidence>
<dbReference type="EMBL" id="JADQTO010000017">
    <property type="protein sequence ID" value="MBG0565897.1"/>
    <property type="molecule type" value="Genomic_DNA"/>
</dbReference>
<organism evidence="1 2">
    <name type="scientific">Actinoplanes aureus</name>
    <dbReference type="NCBI Taxonomy" id="2792083"/>
    <lineage>
        <taxon>Bacteria</taxon>
        <taxon>Bacillati</taxon>
        <taxon>Actinomycetota</taxon>
        <taxon>Actinomycetes</taxon>
        <taxon>Micromonosporales</taxon>
        <taxon>Micromonosporaceae</taxon>
        <taxon>Actinoplanes</taxon>
    </lineage>
</organism>
<name>A0A931CEB1_9ACTN</name>